<dbReference type="PANTHER" id="PTHR30143:SF0">
    <property type="entry name" value="2-KETO-4-PENTENOATE HYDRATASE"/>
    <property type="match status" value="1"/>
</dbReference>
<keyword evidence="4" id="KW-1185">Reference proteome</keyword>
<feature type="domain" description="Fumarylacetoacetase-like C-terminal" evidence="2">
    <location>
        <begin position="103"/>
        <end position="260"/>
    </location>
</feature>
<dbReference type="RefSeq" id="WP_182339855.1">
    <property type="nucleotide sequence ID" value="NZ_JACGXS010000006.1"/>
</dbReference>
<keyword evidence="3" id="KW-0378">Hydrolase</keyword>
<dbReference type="EMBL" id="JACGXS010000006">
    <property type="protein sequence ID" value="MBA8682725.1"/>
    <property type="molecule type" value="Genomic_DNA"/>
</dbReference>
<protein>
    <submittedName>
        <fullName evidence="3">Fumarylacetoacetate hydrolase family protein</fullName>
    </submittedName>
</protein>
<dbReference type="GO" id="GO:0008684">
    <property type="term" value="F:2-oxopent-4-enoate hydratase activity"/>
    <property type="evidence" value="ECO:0007669"/>
    <property type="project" value="TreeGrafter"/>
</dbReference>
<evidence type="ECO:0000259" key="2">
    <source>
        <dbReference type="Pfam" id="PF01557"/>
    </source>
</evidence>
<name>A0A7W3FNJ7_9GAMM</name>
<evidence type="ECO:0000313" key="4">
    <source>
        <dbReference type="Proteomes" id="UP000547058"/>
    </source>
</evidence>
<dbReference type="InterPro" id="IPR050772">
    <property type="entry name" value="Hydratase-Decarb/MhpD_sf"/>
</dbReference>
<dbReference type="PANTHER" id="PTHR30143">
    <property type="entry name" value="ACID HYDRATASE"/>
    <property type="match status" value="1"/>
</dbReference>
<dbReference type="Proteomes" id="UP000547058">
    <property type="component" value="Unassembled WGS sequence"/>
</dbReference>
<proteinExistence type="predicted"/>
<dbReference type="Gene3D" id="3.90.850.10">
    <property type="entry name" value="Fumarylacetoacetase-like, C-terminal domain"/>
    <property type="match status" value="1"/>
</dbReference>
<keyword evidence="1" id="KW-0456">Lyase</keyword>
<accession>A0A7W3FNJ7</accession>
<gene>
    <name evidence="3" type="ORF">H4O11_13055</name>
</gene>
<dbReference type="SUPFAM" id="SSF56529">
    <property type="entry name" value="FAH"/>
    <property type="match status" value="1"/>
</dbReference>
<evidence type="ECO:0000256" key="1">
    <source>
        <dbReference type="ARBA" id="ARBA00023239"/>
    </source>
</evidence>
<dbReference type="AlphaFoldDB" id="A0A7W3FNJ7"/>
<dbReference type="InterPro" id="IPR011234">
    <property type="entry name" value="Fumarylacetoacetase-like_C"/>
</dbReference>
<dbReference type="InterPro" id="IPR036663">
    <property type="entry name" value="Fumarylacetoacetase_C_sf"/>
</dbReference>
<comment type="caution">
    <text evidence="3">The sequence shown here is derived from an EMBL/GenBank/DDBJ whole genome shotgun (WGS) entry which is preliminary data.</text>
</comment>
<reference evidence="3 4" key="1">
    <citation type="submission" date="2020-08" db="EMBL/GenBank/DDBJ databases">
        <title>Stenotrophomonas tumulicola JCM 30961.</title>
        <authorList>
            <person name="Deng Y."/>
        </authorList>
    </citation>
    <scope>NUCLEOTIDE SEQUENCE [LARGE SCALE GENOMIC DNA]</scope>
    <source>
        <strain evidence="3 4">JCM 30961</strain>
    </source>
</reference>
<dbReference type="GO" id="GO:0005737">
    <property type="term" value="C:cytoplasm"/>
    <property type="evidence" value="ECO:0007669"/>
    <property type="project" value="TreeGrafter"/>
</dbReference>
<organism evidence="3 4">
    <name type="scientific">Stenotrophomonas tumulicola</name>
    <dbReference type="NCBI Taxonomy" id="1685415"/>
    <lineage>
        <taxon>Bacteria</taxon>
        <taxon>Pseudomonadati</taxon>
        <taxon>Pseudomonadota</taxon>
        <taxon>Gammaproteobacteria</taxon>
        <taxon>Lysobacterales</taxon>
        <taxon>Lysobacteraceae</taxon>
        <taxon>Stenotrophomonas</taxon>
    </lineage>
</organism>
<evidence type="ECO:0000313" key="3">
    <source>
        <dbReference type="EMBL" id="MBA8682725.1"/>
    </source>
</evidence>
<dbReference type="Pfam" id="PF01557">
    <property type="entry name" value="FAA_hydrolase"/>
    <property type="match status" value="1"/>
</dbReference>
<dbReference type="GO" id="GO:0016787">
    <property type="term" value="F:hydrolase activity"/>
    <property type="evidence" value="ECO:0007669"/>
    <property type="project" value="UniProtKB-KW"/>
</dbReference>
<sequence length="268" mass="28364">MRTDDLAIAERLWEAQRTRHACAPLRDLLAGDADDVQAARAYAIQQHNIQRQLDAGRRVVGRKIGLTSPVVQKQLGVDRPDFGTLLDDMAVIDGQLIDASALLQPKVEAEIALVLGRDLTHERHTVADLIAAIDHAVAAIEVVASRIEGWNIRFVDTVADNASSGLFVLGTTPVPLSRLDLAGARMHMTCAGAIVSEGVGAACLGNPLNAARWLADTMVRIGTPLRAGDVLMTGALGPMVAVQGAQTYTATIDGFPPVRAVFTSGEGP</sequence>